<dbReference type="GO" id="GO:0030864">
    <property type="term" value="C:cortical actin cytoskeleton"/>
    <property type="evidence" value="ECO:0007669"/>
    <property type="project" value="TreeGrafter"/>
</dbReference>
<evidence type="ECO:0000256" key="6">
    <source>
        <dbReference type="ARBA" id="ARBA00058385"/>
    </source>
</evidence>
<evidence type="ECO:0000256" key="5">
    <source>
        <dbReference type="ARBA" id="ARBA00038052"/>
    </source>
</evidence>
<comment type="caution">
    <text evidence="10">The sequence shown here is derived from an EMBL/GenBank/DDBJ whole genome shotgun (WGS) entry which is preliminary data.</text>
</comment>
<dbReference type="GO" id="GO:0005884">
    <property type="term" value="C:actin filament"/>
    <property type="evidence" value="ECO:0007669"/>
    <property type="project" value="TreeGrafter"/>
</dbReference>
<reference evidence="10 11" key="1">
    <citation type="submission" date="2020-02" db="EMBL/GenBank/DDBJ databases">
        <title>A chromosome-scale genome assembly of the black bullhead catfish (Ameiurus melas).</title>
        <authorList>
            <person name="Wen M."/>
            <person name="Zham M."/>
            <person name="Cabau C."/>
            <person name="Klopp C."/>
            <person name="Donnadieu C."/>
            <person name="Roques C."/>
            <person name="Bouchez O."/>
            <person name="Lampietro C."/>
            <person name="Jouanno E."/>
            <person name="Herpin A."/>
            <person name="Louis A."/>
            <person name="Berthelot C."/>
            <person name="Parey E."/>
            <person name="Roest-Crollius H."/>
            <person name="Braasch I."/>
            <person name="Postlethwait J."/>
            <person name="Robinson-Rechavi M."/>
            <person name="Echchiki A."/>
            <person name="Begum T."/>
            <person name="Montfort J."/>
            <person name="Schartl M."/>
            <person name="Bobe J."/>
            <person name="Guiguen Y."/>
        </authorList>
    </citation>
    <scope>NUCLEOTIDE SEQUENCE [LARGE SCALE GENOMIC DNA]</scope>
    <source>
        <strain evidence="10">M_S1</strain>
        <tissue evidence="10">Blood</tissue>
    </source>
</reference>
<dbReference type="GO" id="GO:0051015">
    <property type="term" value="F:actin filament binding"/>
    <property type="evidence" value="ECO:0007669"/>
    <property type="project" value="TreeGrafter"/>
</dbReference>
<evidence type="ECO:0000256" key="4">
    <source>
        <dbReference type="ARBA" id="ARBA00023212"/>
    </source>
</evidence>
<dbReference type="GO" id="GO:0030833">
    <property type="term" value="P:regulation of actin filament polymerization"/>
    <property type="evidence" value="ECO:0007669"/>
    <property type="project" value="TreeGrafter"/>
</dbReference>
<dbReference type="GO" id="GO:0030427">
    <property type="term" value="C:site of polarized growth"/>
    <property type="evidence" value="ECO:0007669"/>
    <property type="project" value="TreeGrafter"/>
</dbReference>
<dbReference type="SUPFAM" id="SSF55753">
    <property type="entry name" value="Actin depolymerizing proteins"/>
    <property type="match status" value="1"/>
</dbReference>
<keyword evidence="4" id="KW-0206">Cytoskeleton</keyword>
<dbReference type="EMBL" id="JAAGNN010000026">
    <property type="protein sequence ID" value="KAF4072016.1"/>
    <property type="molecule type" value="Genomic_DNA"/>
</dbReference>
<keyword evidence="3" id="KW-0009">Actin-binding</keyword>
<dbReference type="OrthoDB" id="20822at2759"/>
<keyword evidence="2" id="KW-0963">Cytoplasm</keyword>
<evidence type="ECO:0000256" key="8">
    <source>
        <dbReference type="ARBA" id="ARBA00068121"/>
    </source>
</evidence>
<dbReference type="PANTHER" id="PTHR10829">
    <property type="entry name" value="CORTACTIN AND DREBRIN"/>
    <property type="match status" value="1"/>
</dbReference>
<name>A0A7J5ZNG7_AMEME</name>
<evidence type="ECO:0000313" key="11">
    <source>
        <dbReference type="Proteomes" id="UP000593565"/>
    </source>
</evidence>
<evidence type="ECO:0000259" key="9">
    <source>
        <dbReference type="PROSITE" id="PS51263"/>
    </source>
</evidence>
<evidence type="ECO:0000256" key="3">
    <source>
        <dbReference type="ARBA" id="ARBA00023203"/>
    </source>
</evidence>
<dbReference type="CDD" id="cd11282">
    <property type="entry name" value="ADF_coactosin_like"/>
    <property type="match status" value="1"/>
</dbReference>
<dbReference type="Pfam" id="PF00241">
    <property type="entry name" value="Cofilin_ADF"/>
    <property type="match status" value="1"/>
</dbReference>
<proteinExistence type="inferred from homology"/>
<evidence type="ECO:0000313" key="10">
    <source>
        <dbReference type="EMBL" id="KAF4072016.1"/>
    </source>
</evidence>
<gene>
    <name evidence="10" type="ORF">AMELA_G00269500</name>
</gene>
<dbReference type="Gene3D" id="3.40.20.10">
    <property type="entry name" value="Severin"/>
    <property type="match status" value="1"/>
</dbReference>
<evidence type="ECO:0000256" key="1">
    <source>
        <dbReference type="ARBA" id="ARBA00004245"/>
    </source>
</evidence>
<dbReference type="PROSITE" id="PS51263">
    <property type="entry name" value="ADF_H"/>
    <property type="match status" value="1"/>
</dbReference>
<comment type="subunit">
    <text evidence="7">Interacts with 5-lipoxygenase (ALOX5/5LO) in a calcium-independent manner. Binds to F-actin with a stoichiometry of 1:2.</text>
</comment>
<keyword evidence="11" id="KW-1185">Reference proteome</keyword>
<dbReference type="Proteomes" id="UP000593565">
    <property type="component" value="Unassembled WGS sequence"/>
</dbReference>
<evidence type="ECO:0000256" key="2">
    <source>
        <dbReference type="ARBA" id="ARBA00022490"/>
    </source>
</evidence>
<comment type="similarity">
    <text evidence="5">Belongs to the actin-binding proteins ADF family. Coactosin subfamily.</text>
</comment>
<dbReference type="InterPro" id="IPR002108">
    <property type="entry name" value="ADF-H"/>
</dbReference>
<sequence length="142" mass="15982">MATRIDKDACRDAYNLVRDDNTDISWASFKYDGSTIVPAGHGTDYEEFKSQCTDDARLFGFVRITTGDAMSKRAKFTLITWIGENVSGLQRAKISTDKTLVKDVCQNFAKEFTVSDIRELEEDYIRNELKKAGGANYDAQAE</sequence>
<dbReference type="FunFam" id="3.40.20.10:FF:000018">
    <property type="entry name" value="Coactosin-like 1"/>
    <property type="match status" value="1"/>
</dbReference>
<comment type="function">
    <text evidence="6">Binds to F-actin in a calcium-independent manner. Has no direct effect on actin depolymerization. Acts as a chaperone for ALOX5 (5LO), influencing both its stability and activity in leukotrienes synthesis.</text>
</comment>
<protein>
    <recommendedName>
        <fullName evidence="8">Coactosin-like protein</fullName>
    </recommendedName>
</protein>
<dbReference type="PANTHER" id="PTHR10829:SF29">
    <property type="entry name" value="COACTOSIN-LIKE PROTEIN"/>
    <property type="match status" value="1"/>
</dbReference>
<accession>A0A7J5ZNG7</accession>
<feature type="domain" description="ADF-H" evidence="9">
    <location>
        <begin position="2"/>
        <end position="130"/>
    </location>
</feature>
<comment type="subcellular location">
    <subcellularLocation>
        <location evidence="1">Cytoplasm</location>
        <location evidence="1">Cytoskeleton</location>
    </subcellularLocation>
</comment>
<dbReference type="AlphaFoldDB" id="A0A7J5ZNG7"/>
<organism evidence="10 11">
    <name type="scientific">Ameiurus melas</name>
    <name type="common">Black bullhead</name>
    <name type="synonym">Silurus melas</name>
    <dbReference type="NCBI Taxonomy" id="219545"/>
    <lineage>
        <taxon>Eukaryota</taxon>
        <taxon>Metazoa</taxon>
        <taxon>Chordata</taxon>
        <taxon>Craniata</taxon>
        <taxon>Vertebrata</taxon>
        <taxon>Euteleostomi</taxon>
        <taxon>Actinopterygii</taxon>
        <taxon>Neopterygii</taxon>
        <taxon>Teleostei</taxon>
        <taxon>Ostariophysi</taxon>
        <taxon>Siluriformes</taxon>
        <taxon>Ictaluridae</taxon>
        <taxon>Ameiurus</taxon>
    </lineage>
</organism>
<dbReference type="SMART" id="SM00102">
    <property type="entry name" value="ADF"/>
    <property type="match status" value="1"/>
</dbReference>
<evidence type="ECO:0000256" key="7">
    <source>
        <dbReference type="ARBA" id="ARBA00062335"/>
    </source>
</evidence>
<dbReference type="InterPro" id="IPR029006">
    <property type="entry name" value="ADF-H/Gelsolin-like_dom_sf"/>
</dbReference>